<feature type="domain" description="DUF7840" evidence="2">
    <location>
        <begin position="394"/>
        <end position="617"/>
    </location>
</feature>
<dbReference type="Pfam" id="PF25224">
    <property type="entry name" value="DUF7842"/>
    <property type="match status" value="1"/>
</dbReference>
<dbReference type="KEGG" id="gsb:GSUB_11570"/>
<organism evidence="5 6">
    <name type="scientific">Geoalkalibacter subterraneus</name>
    <dbReference type="NCBI Taxonomy" id="483547"/>
    <lineage>
        <taxon>Bacteria</taxon>
        <taxon>Pseudomonadati</taxon>
        <taxon>Thermodesulfobacteriota</taxon>
        <taxon>Desulfuromonadia</taxon>
        <taxon>Desulfuromonadales</taxon>
        <taxon>Geoalkalibacteraceae</taxon>
        <taxon>Geoalkalibacter</taxon>
    </lineage>
</organism>
<dbReference type="EMBL" id="CP010311">
    <property type="protein sequence ID" value="AJF08022.1"/>
    <property type="molecule type" value="Genomic_DNA"/>
</dbReference>
<evidence type="ECO:0000313" key="6">
    <source>
        <dbReference type="Proteomes" id="UP000035036"/>
    </source>
</evidence>
<dbReference type="HOGENOM" id="CLU_025316_1_0_7"/>
<evidence type="ECO:0000259" key="4">
    <source>
        <dbReference type="Pfam" id="PF25225"/>
    </source>
</evidence>
<evidence type="ECO:0000259" key="2">
    <source>
        <dbReference type="Pfam" id="PF25222"/>
    </source>
</evidence>
<dbReference type="STRING" id="483547.GSUB_11570"/>
<feature type="domain" description="DUF7843" evidence="4">
    <location>
        <begin position="27"/>
        <end position="101"/>
    </location>
</feature>
<dbReference type="Proteomes" id="UP000035036">
    <property type="component" value="Chromosome"/>
</dbReference>
<dbReference type="InterPro" id="IPR057164">
    <property type="entry name" value="DUF7842"/>
</dbReference>
<name>A0A0B5FIL8_9BACT</name>
<evidence type="ECO:0000313" key="5">
    <source>
        <dbReference type="EMBL" id="AJF08022.1"/>
    </source>
</evidence>
<dbReference type="Pfam" id="PF25225">
    <property type="entry name" value="DUF7843"/>
    <property type="match status" value="1"/>
</dbReference>
<dbReference type="InterPro" id="IPR057162">
    <property type="entry name" value="DUF7840"/>
</dbReference>
<keyword evidence="6" id="KW-1185">Reference proteome</keyword>
<evidence type="ECO:0000259" key="1">
    <source>
        <dbReference type="Pfam" id="PF13387"/>
    </source>
</evidence>
<dbReference type="AlphaFoldDB" id="A0A0B5FIL8"/>
<gene>
    <name evidence="5" type="ORF">GSUB_11570</name>
</gene>
<accession>A0A0B5FIL8</accession>
<proteinExistence type="predicted"/>
<dbReference type="Pfam" id="PF13387">
    <property type="entry name" value="Lnb_N"/>
    <property type="match status" value="1"/>
</dbReference>
<protein>
    <submittedName>
        <fullName evidence="5">Uncharacterized protein</fullName>
    </submittedName>
</protein>
<sequence>MLPSGSAAGTGPSIDATSLKRMVQERALAEERLWHVLMHYRAKGSGYESLVDDPDYFFAPRGKIDPAAELAASVEAMLAPPDQGDEHFICRYPARSEWLVESLDVDPQILSRPDCVKRDEALAKVDPQSAVLVFPAAHNNGPASMFGHTLLRIGSSYQSELLSHAINYAAFSTDTNGLIYAFKGLFGLYDGYFTVLPYYEKLNEYSSLEHRDVWEYRLNLEPEEVRRLVLHSWEMQGIASDYFFFDENCSFLLLYLLEAARPELNLTQPYYDRFSFWVIPSDTIVSVKEAGLVEEVKYRPSLATRIEHKASLLDESARRKSHAIAVAGASPRELAENYSLQEQRQILDLSAEYLRYRFSRKEIEEDRYKKRYLPVLAARSALGTEDEMVEVPRPVPPELGHAPGRWALGAGARDSRYFLEFNWRAAYHDLLDPDEGFTQGAQINFISLKARYFPERNNLRLENLHLVDIFSLAPRDLFFSPISWKVRGGLERKPFTDGEDLLYVGINTGGGMAWNLGPDALLYLMADADLNLSDRFRDKVSLGAGPTLGCLLQLTSDWKAHLHGGALFYGFEEHEHYRAVLEQNYRLSREGGVTLKAGWERAFDQSKAEIMLSLNRYF</sequence>
<feature type="domain" description="Lnb N-terminal periplasmic" evidence="1">
    <location>
        <begin position="119"/>
        <end position="284"/>
    </location>
</feature>
<evidence type="ECO:0000259" key="3">
    <source>
        <dbReference type="Pfam" id="PF25224"/>
    </source>
</evidence>
<feature type="domain" description="DUF7842" evidence="3">
    <location>
        <begin position="297"/>
        <end position="387"/>
    </location>
</feature>
<dbReference type="InterPro" id="IPR057165">
    <property type="entry name" value="DUF7843"/>
</dbReference>
<reference evidence="5 6" key="1">
    <citation type="journal article" date="2015" name="Genome Announc.">
        <title>Genomes of Geoalkalibacter ferrihydriticus Z-0531T and Geoalkalibacter subterraneus Red1T, Two Haloalkaliphilic Metal-Reducing Deltaproteobacteria.</title>
        <authorList>
            <person name="Badalamenti J.P."/>
            <person name="Krajmalnik-Brown R."/>
            <person name="Torres C.I."/>
            <person name="Bond D.R."/>
        </authorList>
    </citation>
    <scope>NUCLEOTIDE SEQUENCE [LARGE SCALE GENOMIC DNA]</scope>
    <source>
        <strain evidence="5 6">Red1</strain>
    </source>
</reference>
<dbReference type="Pfam" id="PF25222">
    <property type="entry name" value="DUF7840"/>
    <property type="match status" value="1"/>
</dbReference>
<dbReference type="InterPro" id="IPR025178">
    <property type="entry name" value="Lnb_N"/>
</dbReference>